<dbReference type="Pfam" id="PF24626">
    <property type="entry name" value="SH3_Tf2-1"/>
    <property type="match status" value="1"/>
</dbReference>
<keyword evidence="4" id="KW-1185">Reference proteome</keyword>
<evidence type="ECO:0000313" key="4">
    <source>
        <dbReference type="Proteomes" id="UP001234989"/>
    </source>
</evidence>
<reference evidence="3" key="1">
    <citation type="submission" date="2023-08" db="EMBL/GenBank/DDBJ databases">
        <title>A de novo genome assembly of Solanum verrucosum Schlechtendal, a Mexican diploid species geographically isolated from the other diploid A-genome species in potato relatives.</title>
        <authorList>
            <person name="Hosaka K."/>
        </authorList>
    </citation>
    <scope>NUCLEOTIDE SEQUENCE</scope>
    <source>
        <tissue evidence="3">Young leaves</tissue>
    </source>
</reference>
<feature type="compositionally biased region" description="Polar residues" evidence="1">
    <location>
        <begin position="64"/>
        <end position="75"/>
    </location>
</feature>
<accession>A0AAF0QWX1</accession>
<evidence type="ECO:0000256" key="1">
    <source>
        <dbReference type="SAM" id="MobiDB-lite"/>
    </source>
</evidence>
<gene>
    <name evidence="3" type="ORF">MTR67_023343</name>
</gene>
<dbReference type="PANTHER" id="PTHR46148">
    <property type="entry name" value="CHROMO DOMAIN-CONTAINING PROTEIN"/>
    <property type="match status" value="1"/>
</dbReference>
<protein>
    <recommendedName>
        <fullName evidence="2">Tf2-1-like SH3-like domain-containing protein</fullName>
    </recommendedName>
</protein>
<sequence length="553" mass="62891">MVVKECSTAMLNKSKRINLRKFLGRQRGQRPVMVTFHIRGPMDMVVLGSNKGFPVKVPLMIPTPTFNKNNVSNPKPQDGNGGRNRSSVPTCQNCGKIHPRKCLMGTDNCIGCGMSVHFLRDCPSRNDKGKDGRQAPPSYLGSSAPKKNRSYEFQILHKKEGSPDVVISMLKVFHLNVYALLDPSATLSFVMPYVVMRSKDDHADHLRVVLEVLKDQQLFVKFSKCEFLFRYVVFLGHIISGKSIKVDLRKMDVVKSKPRPLSPSEIKSVLVCVAHEEEDKKELVGDVHRLARLSVRLVYSIKGGVVVHNGSKSSFVSEMKAKPSLDPILVEFAYNSSYHSSIFMDPFEVLYGRRCRSPIGWFEVGEVVLICPELVHEAMEKVRFIREIMKMDQRRRKSYADVRRRDLEFDVGDWVYLNFFATKGVKRFGKKGKLSPRYVGLYQILRRIGRVTYVLDLPNYLVSVHPVFHVSLLKKCVSGPIYIVPLESLGIKGSLYEEVPIEILDPQIKKLRNQEVASVKVLWRNQGVESATWETKTDMMSLYPPSLFPLTLL</sequence>
<feature type="region of interest" description="Disordered" evidence="1">
    <location>
        <begin position="126"/>
        <end position="145"/>
    </location>
</feature>
<feature type="domain" description="Tf2-1-like SH3-like" evidence="2">
    <location>
        <begin position="412"/>
        <end position="477"/>
    </location>
</feature>
<organism evidence="3 4">
    <name type="scientific">Solanum verrucosum</name>
    <dbReference type="NCBI Taxonomy" id="315347"/>
    <lineage>
        <taxon>Eukaryota</taxon>
        <taxon>Viridiplantae</taxon>
        <taxon>Streptophyta</taxon>
        <taxon>Embryophyta</taxon>
        <taxon>Tracheophyta</taxon>
        <taxon>Spermatophyta</taxon>
        <taxon>Magnoliopsida</taxon>
        <taxon>eudicotyledons</taxon>
        <taxon>Gunneridae</taxon>
        <taxon>Pentapetalae</taxon>
        <taxon>asterids</taxon>
        <taxon>lamiids</taxon>
        <taxon>Solanales</taxon>
        <taxon>Solanaceae</taxon>
        <taxon>Solanoideae</taxon>
        <taxon>Solaneae</taxon>
        <taxon>Solanum</taxon>
    </lineage>
</organism>
<name>A0AAF0QWX1_SOLVR</name>
<evidence type="ECO:0000259" key="2">
    <source>
        <dbReference type="Pfam" id="PF24626"/>
    </source>
</evidence>
<evidence type="ECO:0000313" key="3">
    <source>
        <dbReference type="EMBL" id="WMV29958.1"/>
    </source>
</evidence>
<dbReference type="SUPFAM" id="SSF56672">
    <property type="entry name" value="DNA/RNA polymerases"/>
    <property type="match status" value="1"/>
</dbReference>
<dbReference type="Gene3D" id="3.30.70.270">
    <property type="match status" value="1"/>
</dbReference>
<dbReference type="AlphaFoldDB" id="A0AAF0QWX1"/>
<feature type="region of interest" description="Disordered" evidence="1">
    <location>
        <begin position="64"/>
        <end position="89"/>
    </location>
</feature>
<dbReference type="Proteomes" id="UP001234989">
    <property type="component" value="Chromosome 5"/>
</dbReference>
<dbReference type="PANTHER" id="PTHR46148:SF60">
    <property type="entry name" value="CHROMO DOMAIN-CONTAINING PROTEIN"/>
    <property type="match status" value="1"/>
</dbReference>
<dbReference type="InterPro" id="IPR056924">
    <property type="entry name" value="SH3_Tf2-1"/>
</dbReference>
<dbReference type="EMBL" id="CP133616">
    <property type="protein sequence ID" value="WMV29958.1"/>
    <property type="molecule type" value="Genomic_DNA"/>
</dbReference>
<dbReference type="InterPro" id="IPR043128">
    <property type="entry name" value="Rev_trsase/Diguanyl_cyclase"/>
</dbReference>
<proteinExistence type="predicted"/>
<dbReference type="InterPro" id="IPR043502">
    <property type="entry name" value="DNA/RNA_pol_sf"/>
</dbReference>